<comment type="caution">
    <text evidence="1">The sequence shown here is derived from an EMBL/GenBank/DDBJ whole genome shotgun (WGS) entry which is preliminary data.</text>
</comment>
<feature type="non-terminal residue" evidence="1">
    <location>
        <position position="36"/>
    </location>
</feature>
<protein>
    <submittedName>
        <fullName evidence="1">Uncharacterized protein</fullName>
    </submittedName>
</protein>
<proteinExistence type="predicted"/>
<reference evidence="1" key="1">
    <citation type="journal article" date="2019" name="Sci. Rep.">
        <title>Draft genome of Tanacetum cinerariifolium, the natural source of mosquito coil.</title>
        <authorList>
            <person name="Yamashiro T."/>
            <person name="Shiraishi A."/>
            <person name="Satake H."/>
            <person name="Nakayama K."/>
        </authorList>
    </citation>
    <scope>NUCLEOTIDE SEQUENCE</scope>
</reference>
<evidence type="ECO:0000313" key="1">
    <source>
        <dbReference type="EMBL" id="GFD20075.1"/>
    </source>
</evidence>
<accession>A0A699UA61</accession>
<organism evidence="1">
    <name type="scientific">Tanacetum cinerariifolium</name>
    <name type="common">Dalmatian daisy</name>
    <name type="synonym">Chrysanthemum cinerariifolium</name>
    <dbReference type="NCBI Taxonomy" id="118510"/>
    <lineage>
        <taxon>Eukaryota</taxon>
        <taxon>Viridiplantae</taxon>
        <taxon>Streptophyta</taxon>
        <taxon>Embryophyta</taxon>
        <taxon>Tracheophyta</taxon>
        <taxon>Spermatophyta</taxon>
        <taxon>Magnoliopsida</taxon>
        <taxon>eudicotyledons</taxon>
        <taxon>Gunneridae</taxon>
        <taxon>Pentapetalae</taxon>
        <taxon>asterids</taxon>
        <taxon>campanulids</taxon>
        <taxon>Asterales</taxon>
        <taxon>Asteraceae</taxon>
        <taxon>Asteroideae</taxon>
        <taxon>Anthemideae</taxon>
        <taxon>Anthemidinae</taxon>
        <taxon>Tanacetum</taxon>
    </lineage>
</organism>
<name>A0A699UA61_TANCI</name>
<gene>
    <name evidence="1" type="ORF">Tci_892044</name>
</gene>
<dbReference type="EMBL" id="BKCJ011319405">
    <property type="protein sequence ID" value="GFD20075.1"/>
    <property type="molecule type" value="Genomic_DNA"/>
</dbReference>
<sequence>MARQKVVIPLPPPPSINHLHLISTMMMMEIIKRPRV</sequence>
<dbReference type="AlphaFoldDB" id="A0A699UA61"/>